<accession>A0A396IZ89</accession>
<proteinExistence type="predicted"/>
<dbReference type="Proteomes" id="UP000265566">
    <property type="component" value="Chromosome 3"/>
</dbReference>
<comment type="caution">
    <text evidence="2">The sequence shown here is derived from an EMBL/GenBank/DDBJ whole genome shotgun (WGS) entry which is preliminary data.</text>
</comment>
<dbReference type="Gene3D" id="3.30.479.30">
    <property type="entry name" value="Band 7 domain"/>
    <property type="match status" value="2"/>
</dbReference>
<feature type="domain" description="Band 7" evidence="1">
    <location>
        <begin position="110"/>
        <end position="271"/>
    </location>
</feature>
<dbReference type="InterPro" id="IPR001107">
    <property type="entry name" value="Band_7"/>
</dbReference>
<dbReference type="EMBL" id="PSQE01000003">
    <property type="protein sequence ID" value="RHN69754.1"/>
    <property type="molecule type" value="Genomic_DNA"/>
</dbReference>
<dbReference type="InterPro" id="IPR050710">
    <property type="entry name" value="Band7/mec-2_domain"/>
</dbReference>
<dbReference type="PANTHER" id="PTHR43327:SF10">
    <property type="entry name" value="STOMATIN-LIKE PROTEIN 2, MITOCHONDRIAL"/>
    <property type="match status" value="1"/>
</dbReference>
<dbReference type="Pfam" id="PF01145">
    <property type="entry name" value="Band_7"/>
    <property type="match status" value="1"/>
</dbReference>
<evidence type="ECO:0000259" key="1">
    <source>
        <dbReference type="SMART" id="SM00244"/>
    </source>
</evidence>
<dbReference type="SUPFAM" id="SSF117892">
    <property type="entry name" value="Band 7/SPFH domain"/>
    <property type="match status" value="2"/>
</dbReference>
<sequence length="288" mass="33180">MFVGGCIDVKIVDPRLASYGTEDNPIYAAHELALSTIRSEIRKITLDDFNKEKNDTLPKKIMESINAAAKRWGLECLKCWIHDSGARLMSRIEKMMSNILYHDIEPPMNFGIHFVPKNTAYIIERYGKYFKTLPASSLFLNPFLDKIAYVHKIRTELLLNIPSHPIRTKDNVIMFIKGWVNFEIVDPKLASYGVEGSPLYAVSQVAKTTIRSELREITLKDIWNTKISWELNNKIMESINVAGKSWGLECISCRVKEDVSITWKDSLPRLNNIEHSFISLPWRSWFLV</sequence>
<reference evidence="3" key="1">
    <citation type="journal article" date="2018" name="Nat. Plants">
        <title>Whole-genome landscape of Medicago truncatula symbiotic genes.</title>
        <authorList>
            <person name="Pecrix Y."/>
            <person name="Staton S.E."/>
            <person name="Sallet E."/>
            <person name="Lelandais-Briere C."/>
            <person name="Moreau S."/>
            <person name="Carrere S."/>
            <person name="Blein T."/>
            <person name="Jardinaud M.F."/>
            <person name="Latrasse D."/>
            <person name="Zouine M."/>
            <person name="Zahm M."/>
            <person name="Kreplak J."/>
            <person name="Mayjonade B."/>
            <person name="Satge C."/>
            <person name="Perez M."/>
            <person name="Cauet S."/>
            <person name="Marande W."/>
            <person name="Chantry-Darmon C."/>
            <person name="Lopez-Roques C."/>
            <person name="Bouchez O."/>
            <person name="Berard A."/>
            <person name="Debelle F."/>
            <person name="Munos S."/>
            <person name="Bendahmane A."/>
            <person name="Berges H."/>
            <person name="Niebel A."/>
            <person name="Buitink J."/>
            <person name="Frugier F."/>
            <person name="Benhamed M."/>
            <person name="Crespi M."/>
            <person name="Gouzy J."/>
            <person name="Gamas P."/>
        </authorList>
    </citation>
    <scope>NUCLEOTIDE SEQUENCE [LARGE SCALE GENOMIC DNA]</scope>
    <source>
        <strain evidence="3">cv. Jemalong A17</strain>
    </source>
</reference>
<dbReference type="SMART" id="SM00244">
    <property type="entry name" value="PHB"/>
    <property type="match status" value="1"/>
</dbReference>
<name>A0A396IZ89_MEDTR</name>
<gene>
    <name evidence="2" type="ORF">MtrunA17_Chr3g0128211</name>
</gene>
<dbReference type="PANTHER" id="PTHR43327">
    <property type="entry name" value="STOMATIN-LIKE PROTEIN 2, MITOCHONDRIAL"/>
    <property type="match status" value="1"/>
</dbReference>
<organism evidence="2 3">
    <name type="scientific">Medicago truncatula</name>
    <name type="common">Barrel medic</name>
    <name type="synonym">Medicago tribuloides</name>
    <dbReference type="NCBI Taxonomy" id="3880"/>
    <lineage>
        <taxon>Eukaryota</taxon>
        <taxon>Viridiplantae</taxon>
        <taxon>Streptophyta</taxon>
        <taxon>Embryophyta</taxon>
        <taxon>Tracheophyta</taxon>
        <taxon>Spermatophyta</taxon>
        <taxon>Magnoliopsida</taxon>
        <taxon>eudicotyledons</taxon>
        <taxon>Gunneridae</taxon>
        <taxon>Pentapetalae</taxon>
        <taxon>rosids</taxon>
        <taxon>fabids</taxon>
        <taxon>Fabales</taxon>
        <taxon>Fabaceae</taxon>
        <taxon>Papilionoideae</taxon>
        <taxon>50 kb inversion clade</taxon>
        <taxon>NPAAA clade</taxon>
        <taxon>Hologalegina</taxon>
        <taxon>IRL clade</taxon>
        <taxon>Trifolieae</taxon>
        <taxon>Medicago</taxon>
    </lineage>
</organism>
<dbReference type="InterPro" id="IPR036013">
    <property type="entry name" value="Band_7/SPFH_dom_sf"/>
</dbReference>
<dbReference type="AlphaFoldDB" id="A0A396IZ89"/>
<protein>
    <submittedName>
        <fullName evidence="2">Putative Band 7 domain-containing protein</fullName>
    </submittedName>
</protein>
<dbReference type="Gramene" id="rna18267">
    <property type="protein sequence ID" value="RHN69754.1"/>
    <property type="gene ID" value="gene18267"/>
</dbReference>
<evidence type="ECO:0000313" key="2">
    <source>
        <dbReference type="EMBL" id="RHN69754.1"/>
    </source>
</evidence>
<evidence type="ECO:0000313" key="3">
    <source>
        <dbReference type="Proteomes" id="UP000265566"/>
    </source>
</evidence>